<keyword evidence="2" id="KW-0489">Methyltransferase</keyword>
<protein>
    <submittedName>
        <fullName evidence="2">Methyltransferase domain-containing protein</fullName>
    </submittedName>
</protein>
<dbReference type="Pfam" id="PF13649">
    <property type="entry name" value="Methyltransf_25"/>
    <property type="match status" value="1"/>
</dbReference>
<dbReference type="PANTHER" id="PTHR12843:SF5">
    <property type="entry name" value="EEF1A LYSINE METHYLTRANSFERASE 2"/>
    <property type="match status" value="1"/>
</dbReference>
<name>A0A1H4BDU2_9GAMM</name>
<dbReference type="EMBL" id="FNQO01000005">
    <property type="protein sequence ID" value="SEA46333.1"/>
    <property type="molecule type" value="Genomic_DNA"/>
</dbReference>
<evidence type="ECO:0000259" key="1">
    <source>
        <dbReference type="Pfam" id="PF13649"/>
    </source>
</evidence>
<organism evidence="2 3">
    <name type="scientific">Microbulbifer marinus</name>
    <dbReference type="NCBI Taxonomy" id="658218"/>
    <lineage>
        <taxon>Bacteria</taxon>
        <taxon>Pseudomonadati</taxon>
        <taxon>Pseudomonadota</taxon>
        <taxon>Gammaproteobacteria</taxon>
        <taxon>Cellvibrionales</taxon>
        <taxon>Microbulbiferaceae</taxon>
        <taxon>Microbulbifer</taxon>
    </lineage>
</organism>
<dbReference type="AlphaFoldDB" id="A0A1H4BDU2"/>
<sequence>MTGDPALKEKNHWEKVYSSKSEDEVSWFQEHAEVSVRLIEQTGASKSANIIDVGGGASKLVDDLLDRGYDNLTVLDLSAEALAKARRRLGAKADKVRWLEANILEIDLPNQAYDVWHDRAVFHFLTDERERKAYVDAVLCAVKPGGHVIVATFAEDGPETCSGLPVVRYSADQLHGEFGAPFDLLGQEREEHHTPAGVVQCFVYCFCRKLD</sequence>
<dbReference type="PANTHER" id="PTHR12843">
    <property type="entry name" value="PROTEIN-LYSINE N-METHYLTRANSFERASE METTL10"/>
    <property type="match status" value="1"/>
</dbReference>
<dbReference type="SUPFAM" id="SSF53335">
    <property type="entry name" value="S-adenosyl-L-methionine-dependent methyltransferases"/>
    <property type="match status" value="1"/>
</dbReference>
<feature type="domain" description="Methyltransferase" evidence="1">
    <location>
        <begin position="50"/>
        <end position="146"/>
    </location>
</feature>
<keyword evidence="3" id="KW-1185">Reference proteome</keyword>
<evidence type="ECO:0000313" key="3">
    <source>
        <dbReference type="Proteomes" id="UP000198658"/>
    </source>
</evidence>
<dbReference type="InterPro" id="IPR041698">
    <property type="entry name" value="Methyltransf_25"/>
</dbReference>
<proteinExistence type="predicted"/>
<keyword evidence="2" id="KW-0808">Transferase</keyword>
<dbReference type="Proteomes" id="UP000198658">
    <property type="component" value="Unassembled WGS sequence"/>
</dbReference>
<dbReference type="GO" id="GO:0008168">
    <property type="term" value="F:methyltransferase activity"/>
    <property type="evidence" value="ECO:0007669"/>
    <property type="project" value="UniProtKB-KW"/>
</dbReference>
<dbReference type="STRING" id="658218.SAMN05216562_3239"/>
<reference evidence="3" key="1">
    <citation type="submission" date="2016-10" db="EMBL/GenBank/DDBJ databases">
        <authorList>
            <person name="Varghese N."/>
            <person name="Submissions S."/>
        </authorList>
    </citation>
    <scope>NUCLEOTIDE SEQUENCE [LARGE SCALE GENOMIC DNA]</scope>
    <source>
        <strain evidence="3">CGMCC 1.10657</strain>
    </source>
</reference>
<dbReference type="GO" id="GO:0032259">
    <property type="term" value="P:methylation"/>
    <property type="evidence" value="ECO:0007669"/>
    <property type="project" value="UniProtKB-KW"/>
</dbReference>
<evidence type="ECO:0000313" key="2">
    <source>
        <dbReference type="EMBL" id="SEA46333.1"/>
    </source>
</evidence>
<accession>A0A1H4BDU2</accession>
<dbReference type="InterPro" id="IPR029063">
    <property type="entry name" value="SAM-dependent_MTases_sf"/>
</dbReference>
<dbReference type="Gene3D" id="3.40.50.150">
    <property type="entry name" value="Vaccinia Virus protein VP39"/>
    <property type="match status" value="1"/>
</dbReference>
<dbReference type="CDD" id="cd02440">
    <property type="entry name" value="AdoMet_MTases"/>
    <property type="match status" value="1"/>
</dbReference>
<gene>
    <name evidence="2" type="ORF">SAMN05216562_3239</name>
</gene>